<dbReference type="EC" id="2.7.6.2" evidence="5"/>
<feature type="domain" description="Thiamin pyrophosphokinase thiamin-binding" evidence="6">
    <location>
        <begin position="150"/>
        <end position="217"/>
    </location>
</feature>
<dbReference type="SUPFAM" id="SSF63999">
    <property type="entry name" value="Thiamin pyrophosphokinase, catalytic domain"/>
    <property type="match status" value="1"/>
</dbReference>
<dbReference type="Pfam" id="PF04263">
    <property type="entry name" value="TPK_catalytic"/>
    <property type="match status" value="1"/>
</dbReference>
<keyword evidence="3" id="KW-0418">Kinase</keyword>
<name>A0A8J7H7X5_9FIRM</name>
<gene>
    <name evidence="7" type="ORF">I5677_10675</name>
</gene>
<dbReference type="GO" id="GO:0004788">
    <property type="term" value="F:thiamine diphosphokinase activity"/>
    <property type="evidence" value="ECO:0007669"/>
    <property type="project" value="UniProtKB-UniRule"/>
</dbReference>
<evidence type="ECO:0000313" key="7">
    <source>
        <dbReference type="EMBL" id="MBH1941356.1"/>
    </source>
</evidence>
<keyword evidence="1 7" id="KW-0808">Transferase</keyword>
<evidence type="ECO:0000256" key="2">
    <source>
        <dbReference type="ARBA" id="ARBA00022741"/>
    </source>
</evidence>
<dbReference type="InterPro" id="IPR007373">
    <property type="entry name" value="Thiamin_PyroPKinase_B1-bd"/>
</dbReference>
<dbReference type="Gene3D" id="3.40.50.10240">
    <property type="entry name" value="Thiamin pyrophosphokinase, catalytic domain"/>
    <property type="match status" value="1"/>
</dbReference>
<dbReference type="GO" id="GO:0006772">
    <property type="term" value="P:thiamine metabolic process"/>
    <property type="evidence" value="ECO:0007669"/>
    <property type="project" value="UniProtKB-UniRule"/>
</dbReference>
<dbReference type="PANTHER" id="PTHR41299:SF1">
    <property type="entry name" value="THIAMINE PYROPHOSPHOKINASE"/>
    <property type="match status" value="1"/>
</dbReference>
<accession>A0A8J7H7X5</accession>
<dbReference type="InterPro" id="IPR007371">
    <property type="entry name" value="TPK_catalytic"/>
</dbReference>
<evidence type="ECO:0000313" key="8">
    <source>
        <dbReference type="Proteomes" id="UP000623269"/>
    </source>
</evidence>
<dbReference type="GO" id="GO:0009229">
    <property type="term" value="P:thiamine diphosphate biosynthetic process"/>
    <property type="evidence" value="ECO:0007669"/>
    <property type="project" value="InterPro"/>
</dbReference>
<keyword evidence="2" id="KW-0547">Nucleotide-binding</keyword>
<keyword evidence="4" id="KW-0067">ATP-binding</keyword>
<evidence type="ECO:0000256" key="4">
    <source>
        <dbReference type="ARBA" id="ARBA00022840"/>
    </source>
</evidence>
<evidence type="ECO:0000256" key="1">
    <source>
        <dbReference type="ARBA" id="ARBA00022679"/>
    </source>
</evidence>
<keyword evidence="8" id="KW-1185">Reference proteome</keyword>
<proteinExistence type="predicted"/>
<dbReference type="AlphaFoldDB" id="A0A8J7H7X5"/>
<dbReference type="PANTHER" id="PTHR41299">
    <property type="entry name" value="THIAMINE PYROPHOSPHOKINASE"/>
    <property type="match status" value="1"/>
</dbReference>
<dbReference type="InterPro" id="IPR036371">
    <property type="entry name" value="TPK_B1-bd_sf"/>
</dbReference>
<evidence type="ECO:0000259" key="6">
    <source>
        <dbReference type="SMART" id="SM00983"/>
    </source>
</evidence>
<dbReference type="EMBL" id="JAEAGR010000010">
    <property type="protein sequence ID" value="MBH1941356.1"/>
    <property type="molecule type" value="Genomic_DNA"/>
</dbReference>
<dbReference type="NCBIfam" id="TIGR01378">
    <property type="entry name" value="thi_PPkinase"/>
    <property type="match status" value="1"/>
</dbReference>
<dbReference type="RefSeq" id="WP_197661564.1">
    <property type="nucleotide sequence ID" value="NZ_JAEAGR010000010.1"/>
</dbReference>
<dbReference type="CDD" id="cd07995">
    <property type="entry name" value="TPK"/>
    <property type="match status" value="1"/>
</dbReference>
<sequence length="223" mass="24861">MNENNKTINNNILIITGGHVDEEFLKHQVLKTPYTMVIAADHGLIAADQLKLSLDYIVGDFDSVSHTLLKKYQEISTPIKTFPTEKDKTDTQIAIELALMHNPSNIDIVGATGSRMDHVLANIHLLMLPMQLNVSAGMIDSNNKIYLKNKSFTIKRNNQFGNYVSLIPFTDKVTELTLKGFKYPLNNVTLIAGNSLGISNEIIEEEAFVDFLEGSLIVIEARD</sequence>
<dbReference type="SUPFAM" id="SSF63862">
    <property type="entry name" value="Thiamin pyrophosphokinase, substrate-binding domain"/>
    <property type="match status" value="1"/>
</dbReference>
<dbReference type="SMART" id="SM00983">
    <property type="entry name" value="TPK_B1_binding"/>
    <property type="match status" value="1"/>
</dbReference>
<dbReference type="Proteomes" id="UP000623269">
    <property type="component" value="Unassembled WGS sequence"/>
</dbReference>
<comment type="caution">
    <text evidence="7">The sequence shown here is derived from an EMBL/GenBank/DDBJ whole genome shotgun (WGS) entry which is preliminary data.</text>
</comment>
<dbReference type="Pfam" id="PF04265">
    <property type="entry name" value="TPK_B1_binding"/>
    <property type="match status" value="1"/>
</dbReference>
<reference evidence="7" key="1">
    <citation type="submission" date="2020-12" db="EMBL/GenBank/DDBJ databases">
        <title>M. sibirica DSM 26468T genome.</title>
        <authorList>
            <person name="Thieme N."/>
            <person name="Rettenmaier R."/>
            <person name="Zverlov V."/>
            <person name="Liebl W."/>
        </authorList>
    </citation>
    <scope>NUCLEOTIDE SEQUENCE</scope>
    <source>
        <strain evidence="7">DSM 26468</strain>
    </source>
</reference>
<dbReference type="GO" id="GO:0016301">
    <property type="term" value="F:kinase activity"/>
    <property type="evidence" value="ECO:0007669"/>
    <property type="project" value="UniProtKB-KW"/>
</dbReference>
<dbReference type="InterPro" id="IPR036759">
    <property type="entry name" value="TPK_catalytic_sf"/>
</dbReference>
<dbReference type="GO" id="GO:0005524">
    <property type="term" value="F:ATP binding"/>
    <property type="evidence" value="ECO:0007669"/>
    <property type="project" value="UniProtKB-KW"/>
</dbReference>
<dbReference type="GO" id="GO:0030975">
    <property type="term" value="F:thiamine binding"/>
    <property type="evidence" value="ECO:0007669"/>
    <property type="project" value="InterPro"/>
</dbReference>
<dbReference type="InterPro" id="IPR006282">
    <property type="entry name" value="Thi_PPkinase"/>
</dbReference>
<evidence type="ECO:0000256" key="5">
    <source>
        <dbReference type="NCBIfam" id="TIGR01378"/>
    </source>
</evidence>
<dbReference type="InterPro" id="IPR053149">
    <property type="entry name" value="TPK"/>
</dbReference>
<organism evidence="7 8">
    <name type="scientific">Mobilitalea sibirica</name>
    <dbReference type="NCBI Taxonomy" id="1462919"/>
    <lineage>
        <taxon>Bacteria</taxon>
        <taxon>Bacillati</taxon>
        <taxon>Bacillota</taxon>
        <taxon>Clostridia</taxon>
        <taxon>Lachnospirales</taxon>
        <taxon>Lachnospiraceae</taxon>
        <taxon>Mobilitalea</taxon>
    </lineage>
</organism>
<evidence type="ECO:0000256" key="3">
    <source>
        <dbReference type="ARBA" id="ARBA00022777"/>
    </source>
</evidence>
<protein>
    <recommendedName>
        <fullName evidence="5">Thiamine diphosphokinase</fullName>
        <ecNumber evidence="5">2.7.6.2</ecNumber>
    </recommendedName>
</protein>